<gene>
    <name evidence="3" type="ORF">ING2E5B_1200</name>
</gene>
<dbReference type="EMBL" id="LN515532">
    <property type="protein sequence ID" value="CEA15952.1"/>
    <property type="molecule type" value="Genomic_DNA"/>
</dbReference>
<name>A0A098C1Y7_9BACT</name>
<accession>A0A098C1Y7</accession>
<reference evidence="3 4" key="1">
    <citation type="submission" date="2014-08" db="EMBL/GenBank/DDBJ databases">
        <authorList>
            <person name="Wibberg D."/>
        </authorList>
    </citation>
    <scope>NUCLEOTIDE SEQUENCE [LARGE SCALE GENOMIC DNA]</scope>
    <source>
        <strain evidence="4">ING2-E5B</strain>
    </source>
</reference>
<feature type="signal peptide" evidence="1">
    <location>
        <begin position="1"/>
        <end position="21"/>
    </location>
</feature>
<feature type="domain" description="Outer membrane protein beta-barrel" evidence="2">
    <location>
        <begin position="23"/>
        <end position="182"/>
    </location>
</feature>
<dbReference type="InterPro" id="IPR025665">
    <property type="entry name" value="Beta-barrel_OMP_2"/>
</dbReference>
<protein>
    <submittedName>
        <fullName evidence="3">Putative secreted protein</fullName>
    </submittedName>
</protein>
<sequence>MKKIKLMLVLALFAMVTAVSAQVSLGVKGGINMSNLYGDELDNENVKIGFNVGLLADIDFSFNSAIQTGLFFTTKGYKYDSGNLDYTENLMYIQLPVHYAYKIDVTPGTRVVFHAGPYAAYGVGGSRKLDAGELGSLEVDKIFGDGMLQYKPFDAGLGLGVGAEFGPILVDLGWDMGLVNISNTSNGNVKNQNAYLSVGYKF</sequence>
<organism evidence="3 4">
    <name type="scientific">Fermentimonas caenicola</name>
    <dbReference type="NCBI Taxonomy" id="1562970"/>
    <lineage>
        <taxon>Bacteria</taxon>
        <taxon>Pseudomonadati</taxon>
        <taxon>Bacteroidota</taxon>
        <taxon>Bacteroidia</taxon>
        <taxon>Bacteroidales</taxon>
        <taxon>Dysgonomonadaceae</taxon>
        <taxon>Fermentimonas</taxon>
    </lineage>
</organism>
<dbReference type="HOGENOM" id="CLU_082049_1_3_10"/>
<keyword evidence="1" id="KW-0732">Signal</keyword>
<evidence type="ECO:0000259" key="2">
    <source>
        <dbReference type="Pfam" id="PF13568"/>
    </source>
</evidence>
<keyword evidence="4" id="KW-1185">Reference proteome</keyword>
<dbReference type="STRING" id="1562970.ING2E5B_1200"/>
<dbReference type="AlphaFoldDB" id="A0A098C1Y7"/>
<evidence type="ECO:0000256" key="1">
    <source>
        <dbReference type="SAM" id="SignalP"/>
    </source>
</evidence>
<feature type="chain" id="PRO_5001939144" evidence="1">
    <location>
        <begin position="22"/>
        <end position="202"/>
    </location>
</feature>
<evidence type="ECO:0000313" key="4">
    <source>
        <dbReference type="Proteomes" id="UP000032417"/>
    </source>
</evidence>
<dbReference type="Pfam" id="PF13568">
    <property type="entry name" value="OMP_b-brl_2"/>
    <property type="match status" value="1"/>
</dbReference>
<dbReference type="KEGG" id="pbt:ING2E5B_1200"/>
<dbReference type="Proteomes" id="UP000032417">
    <property type="component" value="Chromosome 1"/>
</dbReference>
<evidence type="ECO:0000313" key="3">
    <source>
        <dbReference type="EMBL" id="CEA15952.1"/>
    </source>
</evidence>
<dbReference type="OrthoDB" id="1429208at2"/>
<proteinExistence type="predicted"/>